<dbReference type="GO" id="GO:0003677">
    <property type="term" value="F:DNA binding"/>
    <property type="evidence" value="ECO:0007669"/>
    <property type="project" value="InterPro"/>
</dbReference>
<sequence>MHADDGDAAATTVRNIALERAIRVKGINARKLAGLIDVTEKTVGRWLADADWKVQRVNAQAAADVLECTPHELWPTQFPADLTGGRSASATAITFRPTFYATRTQVPITLWQNHFASARTSIDILVFAATFLFDTLDGFTTTLVDAAKRGAQVRFLVGDPRGENMVLRGQEEGIGNSVIARSRNSVELLTPHLQTSGLQVRTHQTTLYTSIFRVDDDMIVNFHVYGSPGRNNPVMVFSRSDEPRLWTTFEDAFTRVWDQAEPLPTS</sequence>
<dbReference type="RefSeq" id="WP_085149950.1">
    <property type="nucleotide sequence ID" value="NZ_JACKUA010000020.1"/>
</dbReference>
<name>A0A1X2EW36_9MYCO</name>
<comment type="caution">
    <text evidence="1">The sequence shown here is derived from an EMBL/GenBank/DDBJ whole genome shotgun (WGS) entry which is preliminary data.</text>
</comment>
<organism evidence="1 2">
    <name type="scientific">Mycolicibacterium wolinskyi</name>
    <dbReference type="NCBI Taxonomy" id="59750"/>
    <lineage>
        <taxon>Bacteria</taxon>
        <taxon>Bacillati</taxon>
        <taxon>Actinomycetota</taxon>
        <taxon>Actinomycetes</taxon>
        <taxon>Mycobacteriales</taxon>
        <taxon>Mycobacteriaceae</taxon>
        <taxon>Mycolicibacterium</taxon>
    </lineage>
</organism>
<dbReference type="Gene3D" id="3.30.870.10">
    <property type="entry name" value="Endonuclease Chain A"/>
    <property type="match status" value="1"/>
</dbReference>
<dbReference type="OrthoDB" id="8438314at2"/>
<dbReference type="SUPFAM" id="SSF56024">
    <property type="entry name" value="Phospholipase D/nuclease"/>
    <property type="match status" value="1"/>
</dbReference>
<dbReference type="InterPro" id="IPR010982">
    <property type="entry name" value="Lambda_DNA-bd_dom_sf"/>
</dbReference>
<dbReference type="Proteomes" id="UP000193964">
    <property type="component" value="Unassembled WGS sequence"/>
</dbReference>
<protein>
    <submittedName>
        <fullName evidence="1">XRE family transcriptional regulator</fullName>
    </submittedName>
</protein>
<gene>
    <name evidence="1" type="ORF">AWC31_07925</name>
</gene>
<dbReference type="Gene3D" id="1.10.260.40">
    <property type="entry name" value="lambda repressor-like DNA-binding domains"/>
    <property type="match status" value="1"/>
</dbReference>
<dbReference type="AlphaFoldDB" id="A0A1X2EW36"/>
<evidence type="ECO:0000313" key="1">
    <source>
        <dbReference type="EMBL" id="ORX10346.1"/>
    </source>
</evidence>
<accession>A0A1X2EW36</accession>
<reference evidence="1 2" key="1">
    <citation type="submission" date="2016-01" db="EMBL/GenBank/DDBJ databases">
        <title>The new phylogeny of the genus Mycobacterium.</title>
        <authorList>
            <person name="Tarcisio F."/>
            <person name="Conor M."/>
            <person name="Antonella G."/>
            <person name="Elisabetta G."/>
            <person name="Giulia F.S."/>
            <person name="Sara T."/>
            <person name="Anna F."/>
            <person name="Clotilde B."/>
            <person name="Roberto B."/>
            <person name="Veronica D.S."/>
            <person name="Fabio R."/>
            <person name="Monica P."/>
            <person name="Olivier J."/>
            <person name="Enrico T."/>
            <person name="Nicola S."/>
        </authorList>
    </citation>
    <scope>NUCLEOTIDE SEQUENCE [LARGE SCALE GENOMIC DNA]</scope>
    <source>
        <strain evidence="1 2">ATCC 700010</strain>
    </source>
</reference>
<dbReference type="EMBL" id="LQQA01000033">
    <property type="protein sequence ID" value="ORX10346.1"/>
    <property type="molecule type" value="Genomic_DNA"/>
</dbReference>
<evidence type="ECO:0000313" key="2">
    <source>
        <dbReference type="Proteomes" id="UP000193964"/>
    </source>
</evidence>
<proteinExistence type="predicted"/>